<protein>
    <submittedName>
        <fullName evidence="2">Uncharacterized protein</fullName>
    </submittedName>
</protein>
<dbReference type="PROSITE" id="PS51257">
    <property type="entry name" value="PROKAR_LIPOPROTEIN"/>
    <property type="match status" value="1"/>
</dbReference>
<feature type="signal peptide" evidence="1">
    <location>
        <begin position="1"/>
        <end position="23"/>
    </location>
</feature>
<organism evidence="2 3">
    <name type="scientific">Panacibacter ginsenosidivorans</name>
    <dbReference type="NCBI Taxonomy" id="1813871"/>
    <lineage>
        <taxon>Bacteria</taxon>
        <taxon>Pseudomonadati</taxon>
        <taxon>Bacteroidota</taxon>
        <taxon>Chitinophagia</taxon>
        <taxon>Chitinophagales</taxon>
        <taxon>Chitinophagaceae</taxon>
        <taxon>Panacibacter</taxon>
    </lineage>
</organism>
<dbReference type="AlphaFoldDB" id="A0A5B8V5D4"/>
<accession>A0A5B8V5D4</accession>
<proteinExistence type="predicted"/>
<dbReference type="EMBL" id="CP042435">
    <property type="protein sequence ID" value="QEC66707.1"/>
    <property type="molecule type" value="Genomic_DNA"/>
</dbReference>
<keyword evidence="3" id="KW-1185">Reference proteome</keyword>
<keyword evidence="1" id="KW-0732">Signal</keyword>
<feature type="chain" id="PRO_5022891473" evidence="1">
    <location>
        <begin position="24"/>
        <end position="415"/>
    </location>
</feature>
<evidence type="ECO:0000313" key="3">
    <source>
        <dbReference type="Proteomes" id="UP000321533"/>
    </source>
</evidence>
<dbReference type="OrthoDB" id="639821at2"/>
<name>A0A5B8V5D4_9BACT</name>
<dbReference type="KEGG" id="pgin:FRZ67_05100"/>
<gene>
    <name evidence="2" type="ORF">FRZ67_05100</name>
</gene>
<evidence type="ECO:0000256" key="1">
    <source>
        <dbReference type="SAM" id="SignalP"/>
    </source>
</evidence>
<dbReference type="Proteomes" id="UP000321533">
    <property type="component" value="Chromosome"/>
</dbReference>
<evidence type="ECO:0000313" key="2">
    <source>
        <dbReference type="EMBL" id="QEC66707.1"/>
    </source>
</evidence>
<sequence>MPGIMPRVSCIFVCLIISASCYSQNTAWLQGVWKGKSYLPGSDAAQYFSLTLRINTIKGKKFEGTLSTMEPYDTAIRYDTKINGELFEDYLTIKSTKVFYVRNSPGSQWLLSCINCKPPKMIFSLQNDKFSFKGSTEECYEQCKGTSEFVKDIKEMSAAIQDSLYALMHMEKPKDIAAASTKKDTVAKAQDEALASAVKIKDTAVAVQKENPPMPRTILAPPGDIAQVKDDKPLLASQNLLASLRRTKPSLIIRKSEALEVQQKILPVTDTLALVAKQNTTAATLKNTPLLKDSVALLPVGYTERKVNVIRTIPVDKDSITIRVYDNGVVDGDIVSVVYNDKIVIDKLSLTSKAVTLKIPVNTDGTNTLVFYAHNLGEFPPNTAKLEIIYGAKEEDLTISSDYTVSSSVNIVYRK</sequence>
<reference evidence="2 3" key="1">
    <citation type="journal article" date="2016" name="Int. J. Syst. Evol. Microbiol.">
        <title>Panacibacter ginsenosidivorans gen. nov., sp. nov., with ginsenoside converting activity isolated from soil of a ginseng field.</title>
        <authorList>
            <person name="Siddiqi M.Z."/>
            <person name="Muhammad Shafi S."/>
            <person name="Choi K.D."/>
            <person name="Im W.T."/>
        </authorList>
    </citation>
    <scope>NUCLEOTIDE SEQUENCE [LARGE SCALE GENOMIC DNA]</scope>
    <source>
        <strain evidence="2 3">Gsoil1550</strain>
    </source>
</reference>
<dbReference type="RefSeq" id="WP_147188507.1">
    <property type="nucleotide sequence ID" value="NZ_CP042435.1"/>
</dbReference>